<keyword evidence="8" id="KW-1185">Reference proteome</keyword>
<name>J3P1B5_GAET3</name>
<dbReference type="GO" id="GO:0000981">
    <property type="term" value="F:DNA-binding transcription factor activity, RNA polymerase II-specific"/>
    <property type="evidence" value="ECO:0007669"/>
    <property type="project" value="InterPro"/>
</dbReference>
<dbReference type="AlphaFoldDB" id="J3P1B5"/>
<dbReference type="Proteomes" id="UP000006039">
    <property type="component" value="Unassembled WGS sequence"/>
</dbReference>
<feature type="region of interest" description="Disordered" evidence="4">
    <location>
        <begin position="587"/>
        <end position="611"/>
    </location>
</feature>
<evidence type="ECO:0000256" key="4">
    <source>
        <dbReference type="SAM" id="MobiDB-lite"/>
    </source>
</evidence>
<organism evidence="6">
    <name type="scientific">Gaeumannomyces tritici (strain R3-111a-1)</name>
    <name type="common">Wheat and barley take-all root rot fungus</name>
    <name type="synonym">Gaeumannomyces graminis var. tritici</name>
    <dbReference type="NCBI Taxonomy" id="644352"/>
    <lineage>
        <taxon>Eukaryota</taxon>
        <taxon>Fungi</taxon>
        <taxon>Dikarya</taxon>
        <taxon>Ascomycota</taxon>
        <taxon>Pezizomycotina</taxon>
        <taxon>Sordariomycetes</taxon>
        <taxon>Sordariomycetidae</taxon>
        <taxon>Magnaporthales</taxon>
        <taxon>Magnaporthaceae</taxon>
        <taxon>Gaeumannomyces</taxon>
    </lineage>
</organism>
<comment type="subcellular location">
    <subcellularLocation>
        <location evidence="1">Nucleus</location>
    </subcellularLocation>
</comment>
<keyword evidence="3" id="KW-0539">Nucleus</keyword>
<dbReference type="SUPFAM" id="SSF57701">
    <property type="entry name" value="Zn2/Cys6 DNA-binding domain"/>
    <property type="match status" value="1"/>
</dbReference>
<evidence type="ECO:0000313" key="6">
    <source>
        <dbReference type="EMBL" id="EJT77400.1"/>
    </source>
</evidence>
<dbReference type="PANTHER" id="PTHR31001">
    <property type="entry name" value="UNCHARACTERIZED TRANSCRIPTIONAL REGULATORY PROTEIN"/>
    <property type="match status" value="1"/>
</dbReference>
<dbReference type="GO" id="GO:0006351">
    <property type="term" value="P:DNA-templated transcription"/>
    <property type="evidence" value="ECO:0007669"/>
    <property type="project" value="InterPro"/>
</dbReference>
<reference evidence="6" key="3">
    <citation type="submission" date="2010-09" db="EMBL/GenBank/DDBJ databases">
        <title>Annotation of Gaeumannomyces graminis var. tritici R3-111a-1.</title>
        <authorList>
            <consortium name="The Broad Institute Genome Sequencing Platform"/>
            <person name="Ma L.-J."/>
            <person name="Dead R."/>
            <person name="Young S.K."/>
            <person name="Zeng Q."/>
            <person name="Gargeya S."/>
            <person name="Fitzgerald M."/>
            <person name="Haas B."/>
            <person name="Abouelleil A."/>
            <person name="Alvarado L."/>
            <person name="Arachchi H.M."/>
            <person name="Berlin A."/>
            <person name="Brown A."/>
            <person name="Chapman S.B."/>
            <person name="Chen Z."/>
            <person name="Dunbar C."/>
            <person name="Freedman E."/>
            <person name="Gearin G."/>
            <person name="Gellesch M."/>
            <person name="Goldberg J."/>
            <person name="Griggs A."/>
            <person name="Gujja S."/>
            <person name="Heiman D."/>
            <person name="Howarth C."/>
            <person name="Larson L."/>
            <person name="Lui A."/>
            <person name="MacDonald P.J.P."/>
            <person name="Mehta T."/>
            <person name="Montmayeur A."/>
            <person name="Murphy C."/>
            <person name="Neiman D."/>
            <person name="Pearson M."/>
            <person name="Priest M."/>
            <person name="Roberts A."/>
            <person name="Saif S."/>
            <person name="Shea T."/>
            <person name="Shenoy N."/>
            <person name="Sisk P."/>
            <person name="Stolte C."/>
            <person name="Sykes S."/>
            <person name="Yandava C."/>
            <person name="Wortman J."/>
            <person name="Nusbaum C."/>
            <person name="Birren B."/>
        </authorList>
    </citation>
    <scope>NUCLEOTIDE SEQUENCE</scope>
    <source>
        <strain evidence="6">R3-111a-1</strain>
    </source>
</reference>
<gene>
    <name evidence="7" type="primary">20347770</name>
    <name evidence="6" type="ORF">GGTG_07312</name>
</gene>
<dbReference type="GeneID" id="20347770"/>
<dbReference type="InterPro" id="IPR007219">
    <property type="entry name" value="XnlR_reg_dom"/>
</dbReference>
<reference evidence="8" key="1">
    <citation type="submission" date="2010-07" db="EMBL/GenBank/DDBJ databases">
        <title>The genome sequence of Gaeumannomyces graminis var. tritici strain R3-111a-1.</title>
        <authorList>
            <consortium name="The Broad Institute Genome Sequencing Platform"/>
            <person name="Ma L.-J."/>
            <person name="Dead R."/>
            <person name="Young S."/>
            <person name="Zeng Q."/>
            <person name="Koehrsen M."/>
            <person name="Alvarado L."/>
            <person name="Berlin A."/>
            <person name="Chapman S.B."/>
            <person name="Chen Z."/>
            <person name="Freedman E."/>
            <person name="Gellesch M."/>
            <person name="Goldberg J."/>
            <person name="Griggs A."/>
            <person name="Gujja S."/>
            <person name="Heilman E.R."/>
            <person name="Heiman D."/>
            <person name="Hepburn T."/>
            <person name="Howarth C."/>
            <person name="Jen D."/>
            <person name="Larson L."/>
            <person name="Mehta T."/>
            <person name="Neiman D."/>
            <person name="Pearson M."/>
            <person name="Roberts A."/>
            <person name="Saif S."/>
            <person name="Shea T."/>
            <person name="Shenoy N."/>
            <person name="Sisk P."/>
            <person name="Stolte C."/>
            <person name="Sykes S."/>
            <person name="Walk T."/>
            <person name="White J."/>
            <person name="Yandava C."/>
            <person name="Haas B."/>
            <person name="Nusbaum C."/>
            <person name="Birren B."/>
        </authorList>
    </citation>
    <scope>NUCLEOTIDE SEQUENCE [LARGE SCALE GENOMIC DNA]</scope>
    <source>
        <strain evidence="8">R3-111a-1</strain>
    </source>
</reference>
<reference evidence="7" key="5">
    <citation type="submission" date="2018-04" db="UniProtKB">
        <authorList>
            <consortium name="EnsemblFungi"/>
        </authorList>
    </citation>
    <scope>IDENTIFICATION</scope>
    <source>
        <strain evidence="7">R3-111a-1</strain>
    </source>
</reference>
<sequence length="947" mass="102642">MDSGASTSASGPSPEGPGDVSHPQKHKRVRILLSCGPCRTSKLKCDRASPCRHCVRKGLPPNECVYAPPPTRRQRNGNRTGPAGGGVAGVGAGSKGVAGRLRRLERMVRDLIESGGEGAGDGGLAAAIQELEESRRAASTKVVSADSKRESEEAETKEDGNSEEQGSDGAAAEAIKVGERLGAENTGQVVQGERAVTWVGATHFLAMLDDIEDLKAYFDAPEEDGDDDQSPGSCGAFTGETQSPEMVILGKSMPRTRQDLLDMIPPRAVLDRLMMIFFSINTPSAHTVHRPTFARRYRDFWADPDAAPLEWLAVLLLMLCATVHTSSFASPHELQPLGAEHPDAALRLLRQYRAGAGWALVAGKYTSPNLVRLQAFVMYVETDFMLPNHSKMTCYLLSGTSVRLMLKLGLHRDPSKLAGGGGGGGAITPFEVELRRRLWNMASQIDMLVSFHVGLPSMILGIESDTELPRNLTDDDLDEHMAALPPGRPDSDYTAMTYPIWKGTISRVFGHAARLAHSIGAPPLSEVARVDALLEDVWRRVPHFIKACPLSDLVAEPPGRVVQRYAITQHYRKTQCVLHRRYLAEPRRKGQSGGGGECNSSSDNDDERQKDYSRRACLDGALTMINFQRIVYDATRPGGLLHRAWFLSPVARHDYLLGSAIVYVAVQNGHYRDDDDDDDGDRGGPATADEKDGKNAPPPPLPTKKALMDALLESYRLWVLTSEEQPDARPAAEMLRVMVQKVSPDAESGPTPQSVAGEQASLERMRAETADVPWSIAMPGHQKTPAPAPAPQQEPDLWAMPTRSAPTGRPWEQYAADVMEYAPPLSSLSLADSNGDAVFSGAGADNPYGGSSATTGTPTQQVPMHARNFGLSPAVPMAVDGDAGRSSSEAGTPWMVPMDTEALDWTLMDDVIRANIEITTEWGPSADQPQPPLTEVELDFDPQFWVR</sequence>
<feature type="compositionally biased region" description="Acidic residues" evidence="4">
    <location>
        <begin position="152"/>
        <end position="166"/>
    </location>
</feature>
<reference evidence="6" key="2">
    <citation type="submission" date="2010-07" db="EMBL/GenBank/DDBJ databases">
        <authorList>
            <consortium name="The Broad Institute Genome Sequencing Platform"/>
            <consortium name="Broad Institute Genome Sequencing Center for Infectious Disease"/>
            <person name="Ma L.-J."/>
            <person name="Dead R."/>
            <person name="Young S."/>
            <person name="Zeng Q."/>
            <person name="Koehrsen M."/>
            <person name="Alvarado L."/>
            <person name="Berlin A."/>
            <person name="Chapman S.B."/>
            <person name="Chen Z."/>
            <person name="Freedman E."/>
            <person name="Gellesch M."/>
            <person name="Goldberg J."/>
            <person name="Griggs A."/>
            <person name="Gujja S."/>
            <person name="Heilman E.R."/>
            <person name="Heiman D."/>
            <person name="Hepburn T."/>
            <person name="Howarth C."/>
            <person name="Jen D."/>
            <person name="Larson L."/>
            <person name="Mehta T."/>
            <person name="Neiman D."/>
            <person name="Pearson M."/>
            <person name="Roberts A."/>
            <person name="Saif S."/>
            <person name="Shea T."/>
            <person name="Shenoy N."/>
            <person name="Sisk P."/>
            <person name="Stolte C."/>
            <person name="Sykes S."/>
            <person name="Walk T."/>
            <person name="White J."/>
            <person name="Yandava C."/>
            <person name="Haas B."/>
            <person name="Nusbaum C."/>
            <person name="Birren B."/>
        </authorList>
    </citation>
    <scope>NUCLEOTIDE SEQUENCE</scope>
    <source>
        <strain evidence="6">R3-111a-1</strain>
    </source>
</reference>
<dbReference type="STRING" id="644352.J3P1B5"/>
<dbReference type="CDD" id="cd00067">
    <property type="entry name" value="GAL4"/>
    <property type="match status" value="1"/>
</dbReference>
<dbReference type="InterPro" id="IPR001138">
    <property type="entry name" value="Zn2Cys6_DnaBD"/>
</dbReference>
<feature type="compositionally biased region" description="Acidic residues" evidence="4">
    <location>
        <begin position="220"/>
        <end position="229"/>
    </location>
</feature>
<dbReference type="eggNOG" id="ENOG502RUE7">
    <property type="taxonomic scope" value="Eukaryota"/>
</dbReference>
<evidence type="ECO:0000256" key="1">
    <source>
        <dbReference type="ARBA" id="ARBA00004123"/>
    </source>
</evidence>
<dbReference type="GO" id="GO:0003677">
    <property type="term" value="F:DNA binding"/>
    <property type="evidence" value="ECO:0007669"/>
    <property type="project" value="InterPro"/>
</dbReference>
<evidence type="ECO:0000256" key="3">
    <source>
        <dbReference type="ARBA" id="ARBA00023242"/>
    </source>
</evidence>
<feature type="region of interest" description="Disordered" evidence="4">
    <location>
        <begin position="59"/>
        <end position="91"/>
    </location>
</feature>
<dbReference type="PANTHER" id="PTHR31001:SF49">
    <property type="entry name" value="ZN(II)2CYS6 TRANSCRIPTION FACTOR (EUROFUNG)"/>
    <property type="match status" value="1"/>
</dbReference>
<dbReference type="SMART" id="SM00066">
    <property type="entry name" value="GAL4"/>
    <property type="match status" value="1"/>
</dbReference>
<dbReference type="HOGENOM" id="CLU_007426_3_1_1"/>
<dbReference type="EMBL" id="GL385397">
    <property type="protein sequence ID" value="EJT77400.1"/>
    <property type="molecule type" value="Genomic_DNA"/>
</dbReference>
<evidence type="ECO:0000259" key="5">
    <source>
        <dbReference type="PROSITE" id="PS50048"/>
    </source>
</evidence>
<feature type="region of interest" description="Disordered" evidence="4">
    <location>
        <begin position="135"/>
        <end position="171"/>
    </location>
</feature>
<dbReference type="InterPro" id="IPR036864">
    <property type="entry name" value="Zn2-C6_fun-type_DNA-bd_sf"/>
</dbReference>
<evidence type="ECO:0000313" key="8">
    <source>
        <dbReference type="Proteomes" id="UP000006039"/>
    </source>
</evidence>
<dbReference type="SMART" id="SM00906">
    <property type="entry name" value="Fungal_trans"/>
    <property type="match status" value="1"/>
</dbReference>
<dbReference type="Pfam" id="PF00172">
    <property type="entry name" value="Zn_clus"/>
    <property type="match status" value="1"/>
</dbReference>
<accession>J3P1B5</accession>
<proteinExistence type="predicted"/>
<feature type="compositionally biased region" description="Low complexity" evidence="4">
    <location>
        <begin position="1"/>
        <end position="18"/>
    </location>
</feature>
<feature type="region of interest" description="Disordered" evidence="4">
    <location>
        <begin position="671"/>
        <end position="704"/>
    </location>
</feature>
<dbReference type="VEuPathDB" id="FungiDB:GGTG_07312"/>
<dbReference type="Pfam" id="PF04082">
    <property type="entry name" value="Fungal_trans"/>
    <property type="match status" value="1"/>
</dbReference>
<keyword evidence="2" id="KW-0479">Metal-binding</keyword>
<dbReference type="Gene3D" id="4.10.240.10">
    <property type="entry name" value="Zn(2)-C6 fungal-type DNA-binding domain"/>
    <property type="match status" value="1"/>
</dbReference>
<protein>
    <recommendedName>
        <fullName evidence="5">Zn(2)-C6 fungal-type domain-containing protein</fullName>
    </recommendedName>
</protein>
<dbReference type="GO" id="GO:0005634">
    <property type="term" value="C:nucleus"/>
    <property type="evidence" value="ECO:0007669"/>
    <property type="project" value="UniProtKB-SubCell"/>
</dbReference>
<dbReference type="PROSITE" id="PS50048">
    <property type="entry name" value="ZN2_CY6_FUNGAL_2"/>
    <property type="match status" value="1"/>
</dbReference>
<evidence type="ECO:0000313" key="7">
    <source>
        <dbReference type="EnsemblFungi" id="EJT77400"/>
    </source>
</evidence>
<dbReference type="GO" id="GO:0008270">
    <property type="term" value="F:zinc ion binding"/>
    <property type="evidence" value="ECO:0007669"/>
    <property type="project" value="InterPro"/>
</dbReference>
<feature type="domain" description="Zn(2)-C6 fungal-type" evidence="5">
    <location>
        <begin position="34"/>
        <end position="66"/>
    </location>
</feature>
<evidence type="ECO:0000256" key="2">
    <source>
        <dbReference type="ARBA" id="ARBA00022723"/>
    </source>
</evidence>
<dbReference type="CDD" id="cd12148">
    <property type="entry name" value="fungal_TF_MHR"/>
    <property type="match status" value="1"/>
</dbReference>
<dbReference type="EnsemblFungi" id="EJT77400">
    <property type="protein sequence ID" value="EJT77400"/>
    <property type="gene ID" value="GGTG_07312"/>
</dbReference>
<dbReference type="OrthoDB" id="5431381at2759"/>
<dbReference type="InterPro" id="IPR050613">
    <property type="entry name" value="Sec_Metabolite_Reg"/>
</dbReference>
<reference evidence="7" key="4">
    <citation type="journal article" date="2015" name="G3 (Bethesda)">
        <title>Genome sequences of three phytopathogenic species of the Magnaporthaceae family of fungi.</title>
        <authorList>
            <person name="Okagaki L.H."/>
            <person name="Nunes C.C."/>
            <person name="Sailsbery J."/>
            <person name="Clay B."/>
            <person name="Brown D."/>
            <person name="John T."/>
            <person name="Oh Y."/>
            <person name="Young N."/>
            <person name="Fitzgerald M."/>
            <person name="Haas B.J."/>
            <person name="Zeng Q."/>
            <person name="Young S."/>
            <person name="Adiconis X."/>
            <person name="Fan L."/>
            <person name="Levin J.Z."/>
            <person name="Mitchell T.K."/>
            <person name="Okubara P.A."/>
            <person name="Farman M.L."/>
            <person name="Kohn L.M."/>
            <person name="Birren B."/>
            <person name="Ma L.-J."/>
            <person name="Dean R.A."/>
        </authorList>
    </citation>
    <scope>NUCLEOTIDE SEQUENCE</scope>
    <source>
        <strain evidence="7">R3-111a-1</strain>
    </source>
</reference>
<feature type="compositionally biased region" description="Gly residues" evidence="4">
    <location>
        <begin position="82"/>
        <end position="91"/>
    </location>
</feature>
<feature type="region of interest" description="Disordered" evidence="4">
    <location>
        <begin position="220"/>
        <end position="241"/>
    </location>
</feature>
<feature type="region of interest" description="Disordered" evidence="4">
    <location>
        <begin position="1"/>
        <end position="26"/>
    </location>
</feature>
<dbReference type="RefSeq" id="XP_009223400.1">
    <property type="nucleotide sequence ID" value="XM_009225136.1"/>
</dbReference>